<dbReference type="EC" id="2.5.1.3" evidence="9"/>
<comment type="cofactor">
    <cofactor evidence="9">
        <name>Mg(2+)</name>
        <dbReference type="ChEBI" id="CHEBI:18420"/>
    </cofactor>
    <text evidence="9">Binds 1 Mg(2+) ion per subunit.</text>
</comment>
<dbReference type="CDD" id="cd00564">
    <property type="entry name" value="TMP_TenI"/>
    <property type="match status" value="1"/>
</dbReference>
<keyword evidence="14" id="KW-1185">Reference proteome</keyword>
<dbReference type="Proteomes" id="UP001287282">
    <property type="component" value="Unassembled WGS sequence"/>
</dbReference>
<dbReference type="Pfam" id="PF02581">
    <property type="entry name" value="TMP-TENI"/>
    <property type="match status" value="1"/>
</dbReference>
<dbReference type="InterPro" id="IPR022998">
    <property type="entry name" value="ThiamineP_synth_TenI"/>
</dbReference>
<dbReference type="EMBL" id="JAWJBA010000001">
    <property type="protein sequence ID" value="MDV2683194.1"/>
    <property type="molecule type" value="Genomic_DNA"/>
</dbReference>
<dbReference type="InterPro" id="IPR036206">
    <property type="entry name" value="ThiamineP_synth_sf"/>
</dbReference>
<comment type="function">
    <text evidence="9">Condenses 4-methyl-5-(beta-hydroxyethyl)thiazole monophosphate (THZ-P) and 2-methyl-4-amino-5-hydroxymethyl pyrimidine pyrophosphate (HMP-PP) to form thiamine monophosphate (TMP).</text>
</comment>
<dbReference type="NCBIfam" id="TIGR00693">
    <property type="entry name" value="thiE"/>
    <property type="match status" value="1"/>
</dbReference>
<evidence type="ECO:0000256" key="2">
    <source>
        <dbReference type="ARBA" id="ARBA00022679"/>
    </source>
</evidence>
<reference evidence="13 14" key="1">
    <citation type="submission" date="2023-10" db="EMBL/GenBank/DDBJ databases">
        <title>Screening of Alkalihalobacillus lindianensis BZ-TG-R113 and Its Alleviation of Salt Stress on Rapeseed Growth.</title>
        <authorList>
            <person name="Zhao B."/>
            <person name="Guo T."/>
        </authorList>
    </citation>
    <scope>NUCLEOTIDE SEQUENCE [LARGE SCALE GENOMIC DNA]</scope>
    <source>
        <strain evidence="13 14">BZ-TG-R113</strain>
    </source>
</reference>
<proteinExistence type="inferred from homology"/>
<protein>
    <recommendedName>
        <fullName evidence="9">Thiamine-phosphate synthase</fullName>
        <shortName evidence="9">TP synthase</shortName>
        <shortName evidence="9">TPS</shortName>
        <ecNumber evidence="9">2.5.1.3</ecNumber>
    </recommendedName>
    <alternativeName>
        <fullName evidence="9">Thiamine-phosphate pyrophosphorylase</fullName>
        <shortName evidence="9">TMP pyrophosphorylase</shortName>
        <shortName evidence="9">TMP-PPase</shortName>
    </alternativeName>
</protein>
<evidence type="ECO:0000256" key="5">
    <source>
        <dbReference type="ARBA" id="ARBA00022977"/>
    </source>
</evidence>
<evidence type="ECO:0000256" key="6">
    <source>
        <dbReference type="ARBA" id="ARBA00047334"/>
    </source>
</evidence>
<dbReference type="GO" id="GO:0004789">
    <property type="term" value="F:thiamine-phosphate diphosphorylase activity"/>
    <property type="evidence" value="ECO:0007669"/>
    <property type="project" value="UniProtKB-EC"/>
</dbReference>
<comment type="catalytic activity">
    <reaction evidence="7 9 10">
        <text>2-(2-carboxy-4-methylthiazol-5-yl)ethyl phosphate + 4-amino-2-methyl-5-(diphosphooxymethyl)pyrimidine + 2 H(+) = thiamine phosphate + CO2 + diphosphate</text>
        <dbReference type="Rhea" id="RHEA:47848"/>
        <dbReference type="ChEBI" id="CHEBI:15378"/>
        <dbReference type="ChEBI" id="CHEBI:16526"/>
        <dbReference type="ChEBI" id="CHEBI:33019"/>
        <dbReference type="ChEBI" id="CHEBI:37575"/>
        <dbReference type="ChEBI" id="CHEBI:57841"/>
        <dbReference type="ChEBI" id="CHEBI:62890"/>
        <dbReference type="EC" id="2.5.1.3"/>
    </reaction>
</comment>
<evidence type="ECO:0000256" key="1">
    <source>
        <dbReference type="ARBA" id="ARBA00005165"/>
    </source>
</evidence>
<evidence type="ECO:0000256" key="10">
    <source>
        <dbReference type="RuleBase" id="RU003826"/>
    </source>
</evidence>
<feature type="binding site" evidence="9">
    <location>
        <begin position="133"/>
        <end position="135"/>
    </location>
    <ligand>
        <name>2-[(2R,5Z)-2-carboxy-4-methylthiazol-5(2H)-ylidene]ethyl phosphate</name>
        <dbReference type="ChEBI" id="CHEBI:62899"/>
    </ligand>
</feature>
<sequence length="206" mass="22529">MKDFKLYAITGEEFHQGRDLIEVMEEAILGGVDIIQLRDKKSKKIDVLKKAQALRELTKKHGVTFIVNDHIDVALAVDADGIHVGQDDLPLKEARKVMGPEKIIGISTHKIEEAREAEKGGADYIGVGPIFETKSKEDVVDPVTTAYIQQVAEEITIPFVAIGGIKLHNVDQVLAAGAKRVCMISEIVGADDVRGTCETFVKILSK</sequence>
<name>A0ABU3X5M4_9BACI</name>
<comment type="similarity">
    <text evidence="9 10">Belongs to the thiamine-phosphate synthase family.</text>
</comment>
<evidence type="ECO:0000256" key="7">
    <source>
        <dbReference type="ARBA" id="ARBA00047851"/>
    </source>
</evidence>
<feature type="binding site" evidence="9">
    <location>
        <position position="136"/>
    </location>
    <ligand>
        <name>4-amino-2-methyl-5-(diphosphooxymethyl)pyrimidine</name>
        <dbReference type="ChEBI" id="CHEBI:57841"/>
    </ligand>
</feature>
<dbReference type="RefSeq" id="WP_317120515.1">
    <property type="nucleotide sequence ID" value="NZ_JAWJBA010000001.1"/>
</dbReference>
<evidence type="ECO:0000256" key="9">
    <source>
        <dbReference type="HAMAP-Rule" id="MF_00097"/>
    </source>
</evidence>
<dbReference type="Gene3D" id="3.20.20.70">
    <property type="entry name" value="Aldolase class I"/>
    <property type="match status" value="1"/>
</dbReference>
<accession>A0ABU3X5M4</accession>
<evidence type="ECO:0000256" key="3">
    <source>
        <dbReference type="ARBA" id="ARBA00022723"/>
    </source>
</evidence>
<keyword evidence="5 9" id="KW-0784">Thiamine biosynthesis</keyword>
<dbReference type="InterPro" id="IPR034291">
    <property type="entry name" value="TMP_synthase"/>
</dbReference>
<evidence type="ECO:0000256" key="4">
    <source>
        <dbReference type="ARBA" id="ARBA00022842"/>
    </source>
</evidence>
<comment type="caution">
    <text evidence="13">The sequence shown here is derived from an EMBL/GenBank/DDBJ whole genome shotgun (WGS) entry which is preliminary data.</text>
</comment>
<feature type="binding site" evidence="9">
    <location>
        <position position="107"/>
    </location>
    <ligand>
        <name>4-amino-2-methyl-5-(diphosphooxymethyl)pyrimidine</name>
        <dbReference type="ChEBI" id="CHEBI:57841"/>
    </ligand>
</feature>
<keyword evidence="4 9" id="KW-0460">Magnesium</keyword>
<comment type="catalytic activity">
    <reaction evidence="8 9 10">
        <text>2-[(2R,5Z)-2-carboxy-4-methylthiazol-5(2H)-ylidene]ethyl phosphate + 4-amino-2-methyl-5-(diphosphooxymethyl)pyrimidine + 2 H(+) = thiamine phosphate + CO2 + diphosphate</text>
        <dbReference type="Rhea" id="RHEA:47844"/>
        <dbReference type="ChEBI" id="CHEBI:15378"/>
        <dbReference type="ChEBI" id="CHEBI:16526"/>
        <dbReference type="ChEBI" id="CHEBI:33019"/>
        <dbReference type="ChEBI" id="CHEBI:37575"/>
        <dbReference type="ChEBI" id="CHEBI:57841"/>
        <dbReference type="ChEBI" id="CHEBI:62899"/>
        <dbReference type="EC" id="2.5.1.3"/>
    </reaction>
</comment>
<evidence type="ECO:0000256" key="8">
    <source>
        <dbReference type="ARBA" id="ARBA00047883"/>
    </source>
</evidence>
<feature type="binding site" evidence="9">
    <location>
        <position position="69"/>
    </location>
    <ligand>
        <name>Mg(2+)</name>
        <dbReference type="ChEBI" id="CHEBI:18420"/>
    </ligand>
</feature>
<keyword evidence="2 9" id="KW-0808">Transferase</keyword>
<dbReference type="PANTHER" id="PTHR20857">
    <property type="entry name" value="THIAMINE-PHOSPHATE PYROPHOSPHORYLASE"/>
    <property type="match status" value="1"/>
</dbReference>
<gene>
    <name evidence="9 13" type="primary">thiE</name>
    <name evidence="13" type="ORF">RYX56_02285</name>
</gene>
<feature type="binding site" evidence="9">
    <location>
        <position position="164"/>
    </location>
    <ligand>
        <name>2-[(2R,5Z)-2-carboxy-4-methylthiazol-5(2H)-ylidene]ethyl phosphate</name>
        <dbReference type="ChEBI" id="CHEBI:62899"/>
    </ligand>
</feature>
<feature type="binding site" evidence="9">
    <location>
        <begin position="184"/>
        <end position="185"/>
    </location>
    <ligand>
        <name>2-[(2R,5Z)-2-carboxy-4-methylthiazol-5(2H)-ylidene]ethyl phosphate</name>
        <dbReference type="ChEBI" id="CHEBI:62899"/>
    </ligand>
</feature>
<evidence type="ECO:0000259" key="12">
    <source>
        <dbReference type="Pfam" id="PF02581"/>
    </source>
</evidence>
<keyword evidence="3 9" id="KW-0479">Metal-binding</keyword>
<dbReference type="InterPro" id="IPR013785">
    <property type="entry name" value="Aldolase_TIM"/>
</dbReference>
<evidence type="ECO:0000256" key="11">
    <source>
        <dbReference type="RuleBase" id="RU004253"/>
    </source>
</evidence>
<feature type="binding site" evidence="9">
    <location>
        <position position="68"/>
    </location>
    <ligand>
        <name>4-amino-2-methyl-5-(diphosphooxymethyl)pyrimidine</name>
        <dbReference type="ChEBI" id="CHEBI:57841"/>
    </ligand>
</feature>
<comment type="pathway">
    <text evidence="1 9 11">Cofactor biosynthesis; thiamine diphosphate biosynthesis; thiamine phosphate from 4-amino-2-methyl-5-diphosphomethylpyrimidine and 4-methyl-5-(2-phosphoethyl)-thiazole: step 1/1.</text>
</comment>
<evidence type="ECO:0000313" key="13">
    <source>
        <dbReference type="EMBL" id="MDV2683194.1"/>
    </source>
</evidence>
<dbReference type="SUPFAM" id="SSF51391">
    <property type="entry name" value="Thiamin phosphate synthase"/>
    <property type="match status" value="1"/>
</dbReference>
<feature type="binding site" evidence="9">
    <location>
        <begin position="36"/>
        <end position="40"/>
    </location>
    <ligand>
        <name>4-amino-2-methyl-5-(diphosphooxymethyl)pyrimidine</name>
        <dbReference type="ChEBI" id="CHEBI:57841"/>
    </ligand>
</feature>
<evidence type="ECO:0000313" key="14">
    <source>
        <dbReference type="Proteomes" id="UP001287282"/>
    </source>
</evidence>
<comment type="catalytic activity">
    <reaction evidence="6 9 10">
        <text>4-methyl-5-(2-phosphooxyethyl)-thiazole + 4-amino-2-methyl-5-(diphosphooxymethyl)pyrimidine + H(+) = thiamine phosphate + diphosphate</text>
        <dbReference type="Rhea" id="RHEA:22328"/>
        <dbReference type="ChEBI" id="CHEBI:15378"/>
        <dbReference type="ChEBI" id="CHEBI:33019"/>
        <dbReference type="ChEBI" id="CHEBI:37575"/>
        <dbReference type="ChEBI" id="CHEBI:57841"/>
        <dbReference type="ChEBI" id="CHEBI:58296"/>
        <dbReference type="EC" id="2.5.1.3"/>
    </reaction>
</comment>
<feature type="binding site" evidence="9">
    <location>
        <position position="88"/>
    </location>
    <ligand>
        <name>Mg(2+)</name>
        <dbReference type="ChEBI" id="CHEBI:18420"/>
    </ligand>
</feature>
<feature type="domain" description="Thiamine phosphate synthase/TenI" evidence="12">
    <location>
        <begin position="6"/>
        <end position="187"/>
    </location>
</feature>
<dbReference type="PANTHER" id="PTHR20857:SF15">
    <property type="entry name" value="THIAMINE-PHOSPHATE SYNTHASE"/>
    <property type="match status" value="1"/>
</dbReference>
<organism evidence="13 14">
    <name type="scientific">Alkalihalophilus lindianensis</name>
    <dbReference type="NCBI Taxonomy" id="1630542"/>
    <lineage>
        <taxon>Bacteria</taxon>
        <taxon>Bacillati</taxon>
        <taxon>Bacillota</taxon>
        <taxon>Bacilli</taxon>
        <taxon>Bacillales</taxon>
        <taxon>Bacillaceae</taxon>
        <taxon>Alkalihalophilus</taxon>
    </lineage>
</organism>
<dbReference type="HAMAP" id="MF_00097">
    <property type="entry name" value="TMP_synthase"/>
    <property type="match status" value="1"/>
</dbReference>